<dbReference type="OrthoDB" id="9805316at2"/>
<comment type="cofactor">
    <cofactor evidence="1">
        <name>Mg(2+)</name>
        <dbReference type="ChEBI" id="CHEBI:18420"/>
    </cofactor>
</comment>
<dbReference type="SFLD" id="SFLDG01017">
    <property type="entry name" value="Polyprenyl_Transferase_Like"/>
    <property type="match status" value="1"/>
</dbReference>
<dbReference type="InterPro" id="IPR033749">
    <property type="entry name" value="Polyprenyl_synt_CS"/>
</dbReference>
<proteinExistence type="inferred from homology"/>
<dbReference type="STRING" id="1769779.AUP74_00299"/>
<dbReference type="Gene3D" id="1.10.600.10">
    <property type="entry name" value="Farnesyl Diphosphate Synthase"/>
    <property type="match status" value="1"/>
</dbReference>
<dbReference type="InterPro" id="IPR053378">
    <property type="entry name" value="Prenyl_diphosphate_synthase"/>
</dbReference>
<dbReference type="GO" id="GO:0016114">
    <property type="term" value="P:terpenoid biosynthetic process"/>
    <property type="evidence" value="ECO:0007669"/>
    <property type="project" value="UniProtKB-ARBA"/>
</dbReference>
<keyword evidence="4" id="KW-0479">Metal-binding</keyword>
<evidence type="ECO:0000256" key="3">
    <source>
        <dbReference type="ARBA" id="ARBA00022679"/>
    </source>
</evidence>
<dbReference type="PROSITE" id="PS00723">
    <property type="entry name" value="POLYPRENYL_SYNTHASE_1"/>
    <property type="match status" value="1"/>
</dbReference>
<dbReference type="PANTHER" id="PTHR43281:SF1">
    <property type="entry name" value="FARNESYL DIPHOSPHATE SYNTHASE"/>
    <property type="match status" value="1"/>
</dbReference>
<dbReference type="EMBL" id="CP014143">
    <property type="protein sequence ID" value="AOS95771.1"/>
    <property type="molecule type" value="Genomic_DNA"/>
</dbReference>
<dbReference type="GO" id="GO:0046872">
    <property type="term" value="F:metal ion binding"/>
    <property type="evidence" value="ECO:0007669"/>
    <property type="project" value="UniProtKB-KW"/>
</dbReference>
<dbReference type="SFLD" id="SFLDS00005">
    <property type="entry name" value="Isoprenoid_Synthase_Type_I"/>
    <property type="match status" value="1"/>
</dbReference>
<dbReference type="PATRIC" id="fig|1769779.3.peg.298"/>
<dbReference type="GO" id="GO:0005737">
    <property type="term" value="C:cytoplasm"/>
    <property type="evidence" value="ECO:0007669"/>
    <property type="project" value="UniProtKB-ARBA"/>
</dbReference>
<dbReference type="Pfam" id="PF00348">
    <property type="entry name" value="polyprenyl_synt"/>
    <property type="match status" value="1"/>
</dbReference>
<organism evidence="8 9">
    <name type="scientific">Microbulbifer aggregans</name>
    <dbReference type="NCBI Taxonomy" id="1769779"/>
    <lineage>
        <taxon>Bacteria</taxon>
        <taxon>Pseudomonadati</taxon>
        <taxon>Pseudomonadota</taxon>
        <taxon>Gammaproteobacteria</taxon>
        <taxon>Cellvibrionales</taxon>
        <taxon>Microbulbiferaceae</taxon>
        <taxon>Microbulbifer</taxon>
    </lineage>
</organism>
<keyword evidence="3 7" id="KW-0808">Transferase</keyword>
<evidence type="ECO:0000256" key="4">
    <source>
        <dbReference type="ARBA" id="ARBA00022723"/>
    </source>
</evidence>
<dbReference type="PROSITE" id="PS00444">
    <property type="entry name" value="POLYPRENYL_SYNTHASE_2"/>
    <property type="match status" value="1"/>
</dbReference>
<dbReference type="SUPFAM" id="SSF48576">
    <property type="entry name" value="Terpenoid synthases"/>
    <property type="match status" value="1"/>
</dbReference>
<accession>A0A1C9W3N8</accession>
<dbReference type="CDD" id="cd00685">
    <property type="entry name" value="Trans_IPPS_HT"/>
    <property type="match status" value="1"/>
</dbReference>
<dbReference type="EC" id="2.5.1.10" evidence="8"/>
<dbReference type="FunFam" id="1.10.600.10:FF:000001">
    <property type="entry name" value="Geranylgeranyl diphosphate synthase"/>
    <property type="match status" value="1"/>
</dbReference>
<evidence type="ECO:0000256" key="5">
    <source>
        <dbReference type="ARBA" id="ARBA00022842"/>
    </source>
</evidence>
<evidence type="ECO:0000256" key="1">
    <source>
        <dbReference type="ARBA" id="ARBA00001946"/>
    </source>
</evidence>
<protein>
    <submittedName>
        <fullName evidence="8">Farnesyl diphosphate synthase</fullName>
        <ecNumber evidence="8">2.5.1.10</ecNumber>
    </submittedName>
</protein>
<evidence type="ECO:0000256" key="6">
    <source>
        <dbReference type="ARBA" id="ARBA00023229"/>
    </source>
</evidence>
<dbReference type="GO" id="GO:0008654">
    <property type="term" value="P:phospholipid biosynthetic process"/>
    <property type="evidence" value="ECO:0007669"/>
    <property type="project" value="UniProtKB-ARBA"/>
</dbReference>
<keyword evidence="6" id="KW-0414">Isoprene biosynthesis</keyword>
<dbReference type="InterPro" id="IPR000092">
    <property type="entry name" value="Polyprenyl_synt"/>
</dbReference>
<evidence type="ECO:0000256" key="2">
    <source>
        <dbReference type="ARBA" id="ARBA00006706"/>
    </source>
</evidence>
<dbReference type="GO" id="GO:0004337">
    <property type="term" value="F:(2E,6E)-farnesyl diphosphate synthase activity"/>
    <property type="evidence" value="ECO:0007669"/>
    <property type="project" value="UniProtKB-EC"/>
</dbReference>
<keyword evidence="5" id="KW-0460">Magnesium</keyword>
<dbReference type="RefSeq" id="WP_069946000.1">
    <property type="nucleotide sequence ID" value="NZ_CP014143.1"/>
</dbReference>
<keyword evidence="9" id="KW-1185">Reference proteome</keyword>
<reference evidence="9" key="1">
    <citation type="submission" date="2016-01" db="EMBL/GenBank/DDBJ databases">
        <title>Complete genome sequence of Microbulbifer sp. CCB-MM1, a halophile isolated from Matang Mangrove Forest, Perak.</title>
        <authorList>
            <person name="Moh T.H."/>
            <person name="Dinesh B."/>
            <person name="Lau N.-S."/>
            <person name="Go F."/>
            <person name="Alexander Chong S.-C."/>
        </authorList>
    </citation>
    <scope>NUCLEOTIDE SEQUENCE [LARGE SCALE GENOMIC DNA]</scope>
    <source>
        <strain evidence="9">CCB-MM1</strain>
    </source>
</reference>
<gene>
    <name evidence="8" type="primary">ispA</name>
    <name evidence="8" type="ORF">AUP74_00299</name>
</gene>
<evidence type="ECO:0000313" key="9">
    <source>
        <dbReference type="Proteomes" id="UP000095672"/>
    </source>
</evidence>
<name>A0A1C9W3N8_9GAMM</name>
<comment type="similarity">
    <text evidence="2 7">Belongs to the FPP/GGPP synthase family.</text>
</comment>
<dbReference type="NCBIfam" id="NF045485">
    <property type="entry name" value="FPPsyn"/>
    <property type="match status" value="1"/>
</dbReference>
<dbReference type="InterPro" id="IPR008949">
    <property type="entry name" value="Isoprenoid_synthase_dom_sf"/>
</dbReference>
<dbReference type="AlphaFoldDB" id="A0A1C9W3N8"/>
<evidence type="ECO:0000256" key="7">
    <source>
        <dbReference type="RuleBase" id="RU004466"/>
    </source>
</evidence>
<dbReference type="PANTHER" id="PTHR43281">
    <property type="entry name" value="FARNESYL DIPHOSPHATE SYNTHASE"/>
    <property type="match status" value="1"/>
</dbReference>
<dbReference type="Proteomes" id="UP000095672">
    <property type="component" value="Chromosome"/>
</dbReference>
<dbReference type="KEGG" id="micc:AUP74_00299"/>
<evidence type="ECO:0000313" key="8">
    <source>
        <dbReference type="EMBL" id="AOS95771.1"/>
    </source>
</evidence>
<sequence>MTPITQVTLPAFLKAASERVETRLQAALAPAVPSADTLFAAMHYGALGPGKRLRPALVYACAGIVQGEYFDPARCDAAAAALECIHAYSLIHDDLPAMDDDDLRRGRPTCHIAYDEATAILAGDALQTLAFELLLHSEAEACLKVRLLEELTAGSGARGMVSGQAIDLAAVNRKLDLAQLEEMHRLKTGALIRASARIGALLGGADEVQLAALSRYAEAVGLAFQVQDDILDVTADTATLGKTQGADAARNKPTYVSLLGLEGARQKLEGLHRDAREALEAVRGDTSLLEQLADYIAHRSH</sequence>